<keyword evidence="30" id="KW-0966">Cell projection</keyword>
<dbReference type="GO" id="GO:0008017">
    <property type="term" value="F:microtubule binding"/>
    <property type="evidence" value="ECO:0007669"/>
    <property type="project" value="InterPro"/>
</dbReference>
<dbReference type="InterPro" id="IPR002048">
    <property type="entry name" value="EF_hand_dom"/>
</dbReference>
<dbReference type="Gene3D" id="1.20.58.1060">
    <property type="match status" value="1"/>
</dbReference>
<dbReference type="PROSITE" id="PS50222">
    <property type="entry name" value="EF_HAND_2"/>
    <property type="match status" value="2"/>
</dbReference>
<keyword evidence="19" id="KW-0106">Calcium</keyword>
<dbReference type="SUPFAM" id="SSF47576">
    <property type="entry name" value="Calponin-homology domain, CH-domain"/>
    <property type="match status" value="1"/>
</dbReference>
<dbReference type="FunFam" id="1.20.58.60:FF:000350">
    <property type="entry name" value="Dystonin"/>
    <property type="match status" value="1"/>
</dbReference>
<dbReference type="FunFam" id="1.20.58.60:FF:000025">
    <property type="entry name" value="microtubule-actin cross-linking factor 1"/>
    <property type="match status" value="1"/>
</dbReference>
<dbReference type="Pfam" id="PF00307">
    <property type="entry name" value="CH"/>
    <property type="match status" value="2"/>
</dbReference>
<dbReference type="FunFam" id="3.90.1290.10:FF:000013">
    <property type="entry name" value="dystonin isoform X7"/>
    <property type="match status" value="1"/>
</dbReference>
<keyword evidence="29" id="KW-0539">Nucleus</keyword>
<feature type="region of interest" description="Disordered" evidence="42">
    <location>
        <begin position="6571"/>
        <end position="6659"/>
    </location>
</feature>
<dbReference type="InterPro" id="IPR043197">
    <property type="entry name" value="Plakin"/>
</dbReference>
<dbReference type="InterPro" id="IPR011992">
    <property type="entry name" value="EF-hand-dom_pair"/>
</dbReference>
<dbReference type="PANTHER" id="PTHR23169">
    <property type="entry name" value="ENVOPLAKIN"/>
    <property type="match status" value="1"/>
</dbReference>
<comment type="function">
    <text evidence="34">Required for bundling actin filaments around the nucleus.</text>
</comment>
<dbReference type="FunFam" id="1.20.58.60:FF:000291">
    <property type="entry name" value="Dystonin"/>
    <property type="match status" value="1"/>
</dbReference>
<organism evidence="43 44">
    <name type="scientific">Geospiza parvula</name>
    <name type="common">Small tree-finch</name>
    <name type="synonym">Camarhynchus parvulus</name>
    <dbReference type="NCBI Taxonomy" id="87175"/>
    <lineage>
        <taxon>Eukaryota</taxon>
        <taxon>Metazoa</taxon>
        <taxon>Chordata</taxon>
        <taxon>Craniata</taxon>
        <taxon>Vertebrata</taxon>
        <taxon>Euteleostomi</taxon>
        <taxon>Archelosauria</taxon>
        <taxon>Archosauria</taxon>
        <taxon>Dinosauria</taxon>
        <taxon>Saurischia</taxon>
        <taxon>Theropoda</taxon>
        <taxon>Coelurosauria</taxon>
        <taxon>Aves</taxon>
        <taxon>Neognathae</taxon>
        <taxon>Neoaves</taxon>
        <taxon>Telluraves</taxon>
        <taxon>Australaves</taxon>
        <taxon>Passeriformes</taxon>
        <taxon>Thraupidae</taxon>
        <taxon>Camarhynchus</taxon>
    </lineage>
</organism>
<feature type="coiled-coil region" evidence="41">
    <location>
        <begin position="6007"/>
        <end position="6034"/>
    </location>
</feature>
<dbReference type="Proteomes" id="UP000694382">
    <property type="component" value="Chromosome 3"/>
</dbReference>
<keyword evidence="17" id="KW-0403">Intermediate filament</keyword>
<evidence type="ECO:0000256" key="20">
    <source>
        <dbReference type="ARBA" id="ARBA00022843"/>
    </source>
</evidence>
<evidence type="ECO:0000256" key="22">
    <source>
        <dbReference type="ARBA" id="ARBA00022949"/>
    </source>
</evidence>
<feature type="coiled-coil region" evidence="41">
    <location>
        <begin position="908"/>
        <end position="935"/>
    </location>
</feature>
<keyword evidence="10" id="KW-0963">Cytoplasm</keyword>
<dbReference type="FunFam" id="1.20.58.60:FF:000022">
    <property type="entry name" value="Microtubule-actin cross-linking factor 1"/>
    <property type="match status" value="1"/>
</dbReference>
<feature type="coiled-coil region" evidence="41">
    <location>
        <begin position="5362"/>
        <end position="5396"/>
    </location>
</feature>
<evidence type="ECO:0000256" key="38">
    <source>
        <dbReference type="ARBA" id="ARBA00075126"/>
    </source>
</evidence>
<dbReference type="GO" id="GO:0042803">
    <property type="term" value="F:protein homodimerization activity"/>
    <property type="evidence" value="ECO:0007669"/>
    <property type="project" value="UniProtKB-ARBA"/>
</dbReference>
<keyword evidence="15" id="KW-0479">Metal-binding</keyword>
<evidence type="ECO:0000256" key="39">
    <source>
        <dbReference type="ARBA" id="ARBA00077378"/>
    </source>
</evidence>
<dbReference type="GO" id="GO:0005198">
    <property type="term" value="F:structural molecule activity"/>
    <property type="evidence" value="ECO:0007669"/>
    <property type="project" value="TreeGrafter"/>
</dbReference>
<dbReference type="FunFam" id="1.20.58.60:FF:000144">
    <property type="entry name" value="Dystonin"/>
    <property type="match status" value="1"/>
</dbReference>
<evidence type="ECO:0000256" key="23">
    <source>
        <dbReference type="ARBA" id="ARBA00023054"/>
    </source>
</evidence>
<evidence type="ECO:0000256" key="14">
    <source>
        <dbReference type="ARBA" id="ARBA00022701"/>
    </source>
</evidence>
<evidence type="ECO:0000256" key="36">
    <source>
        <dbReference type="ARBA" id="ARBA00060430"/>
    </source>
</evidence>
<dbReference type="FunFam" id="1.20.58.60:FF:000008">
    <property type="entry name" value="microtubule-actin cross-linking factor 1"/>
    <property type="match status" value="2"/>
</dbReference>
<dbReference type="Pfam" id="PF13499">
    <property type="entry name" value="EF-hand_7"/>
    <property type="match status" value="1"/>
</dbReference>
<evidence type="ECO:0000256" key="40">
    <source>
        <dbReference type="ARBA" id="ARBA00077918"/>
    </source>
</evidence>
<feature type="compositionally biased region" description="Low complexity" evidence="42">
    <location>
        <begin position="6463"/>
        <end position="6492"/>
    </location>
</feature>
<dbReference type="FunFam" id="1.20.58.60:FF:000098">
    <property type="entry name" value="dystonin isoform X3"/>
    <property type="match status" value="1"/>
</dbReference>
<dbReference type="FunFam" id="1.20.58.60:FF:000031">
    <property type="entry name" value="Microtubule-actin cross-linking factor 1"/>
    <property type="match status" value="1"/>
</dbReference>
<dbReference type="GO" id="GO:0005635">
    <property type="term" value="C:nuclear envelope"/>
    <property type="evidence" value="ECO:0007669"/>
    <property type="project" value="UniProtKB-SubCell"/>
</dbReference>
<evidence type="ECO:0000256" key="8">
    <source>
        <dbReference type="ARBA" id="ARBA00022443"/>
    </source>
</evidence>
<feature type="coiled-coil region" evidence="41">
    <location>
        <begin position="1348"/>
        <end position="1382"/>
    </location>
</feature>
<dbReference type="GO" id="GO:0005874">
    <property type="term" value="C:microtubule"/>
    <property type="evidence" value="ECO:0007669"/>
    <property type="project" value="UniProtKB-KW"/>
</dbReference>
<dbReference type="CDD" id="cd00051">
    <property type="entry name" value="EFh"/>
    <property type="match status" value="1"/>
</dbReference>
<dbReference type="FunFam" id="1.10.418.10:FF:000002">
    <property type="entry name" value="Microtubule-actin cross-linking factor 1"/>
    <property type="match status" value="1"/>
</dbReference>
<dbReference type="GO" id="GO:0042060">
    <property type="term" value="P:wound healing"/>
    <property type="evidence" value="ECO:0007669"/>
    <property type="project" value="TreeGrafter"/>
</dbReference>
<protein>
    <recommendedName>
        <fullName evidence="37">Dystonin</fullName>
    </recommendedName>
    <alternativeName>
        <fullName evidence="39">Bullous pemphigoid antigen 1</fullName>
    </alternativeName>
    <alternativeName>
        <fullName evidence="38">Dystonia musculorum protein</fullName>
    </alternativeName>
    <alternativeName>
        <fullName evidence="40">Hemidesmosomal plaque protein</fullName>
    </alternativeName>
</protein>
<dbReference type="SMART" id="SM01129">
    <property type="entry name" value="DELLA"/>
    <property type="match status" value="1"/>
</dbReference>
<dbReference type="InterPro" id="IPR036534">
    <property type="entry name" value="GAR_dom_sf"/>
</dbReference>
<keyword evidence="13" id="KW-0812">Transmembrane</keyword>
<evidence type="ECO:0000313" key="43">
    <source>
        <dbReference type="Ensembl" id="ENSCPVP00000026372.1"/>
    </source>
</evidence>
<dbReference type="InterPro" id="IPR041615">
    <property type="entry name" value="Desmoplakin_SH3"/>
</dbReference>
<evidence type="ECO:0000313" key="44">
    <source>
        <dbReference type="Proteomes" id="UP000694382"/>
    </source>
</evidence>
<evidence type="ECO:0000256" key="13">
    <source>
        <dbReference type="ARBA" id="ARBA00022692"/>
    </source>
</evidence>
<dbReference type="GO" id="GO:0005509">
    <property type="term" value="F:calcium ion binding"/>
    <property type="evidence" value="ECO:0007669"/>
    <property type="project" value="InterPro"/>
</dbReference>
<keyword evidence="31" id="KW-0449">Lipoprotein</keyword>
<dbReference type="InterPro" id="IPR001101">
    <property type="entry name" value="Plectin_repeat"/>
</dbReference>
<evidence type="ECO:0000256" key="18">
    <source>
        <dbReference type="ARBA" id="ARBA00022824"/>
    </source>
</evidence>
<dbReference type="Pfam" id="PF17902">
    <property type="entry name" value="SH3_10"/>
    <property type="match status" value="1"/>
</dbReference>
<feature type="region of interest" description="Disordered" evidence="42">
    <location>
        <begin position="2254"/>
        <end position="2339"/>
    </location>
</feature>
<evidence type="ECO:0000256" key="24">
    <source>
        <dbReference type="ARBA" id="ARBA00023136"/>
    </source>
</evidence>
<dbReference type="GO" id="GO:0007155">
    <property type="term" value="P:cell adhesion"/>
    <property type="evidence" value="ECO:0007669"/>
    <property type="project" value="UniProtKB-KW"/>
</dbReference>
<dbReference type="PROSITE" id="PS50021">
    <property type="entry name" value="CH"/>
    <property type="match status" value="2"/>
</dbReference>
<feature type="coiled-coil region" evidence="41">
    <location>
        <begin position="5502"/>
        <end position="5536"/>
    </location>
</feature>
<feature type="coiled-coil region" evidence="41">
    <location>
        <begin position="3359"/>
        <end position="3426"/>
    </location>
</feature>
<keyword evidence="16" id="KW-0677">Repeat</keyword>
<feature type="compositionally biased region" description="Polar residues" evidence="42">
    <location>
        <begin position="6415"/>
        <end position="6426"/>
    </location>
</feature>
<dbReference type="PROSITE" id="PS51460">
    <property type="entry name" value="GAR"/>
    <property type="match status" value="1"/>
</dbReference>
<feature type="coiled-coil region" evidence="41">
    <location>
        <begin position="4265"/>
        <end position="4327"/>
    </location>
</feature>
<evidence type="ECO:0000256" key="11">
    <source>
        <dbReference type="ARBA" id="ARBA00022499"/>
    </source>
</evidence>
<dbReference type="Pfam" id="PF00681">
    <property type="entry name" value="Plectin"/>
    <property type="match status" value="3"/>
</dbReference>
<evidence type="ECO:0000256" key="42">
    <source>
        <dbReference type="SAM" id="MobiDB-lite"/>
    </source>
</evidence>
<evidence type="ECO:0000256" key="25">
    <source>
        <dbReference type="ARBA" id="ARBA00023139"/>
    </source>
</evidence>
<dbReference type="Gene3D" id="3.30.920.20">
    <property type="entry name" value="Gas2-like domain"/>
    <property type="match status" value="1"/>
</dbReference>
<feature type="coiled-coil region" evidence="41">
    <location>
        <begin position="2590"/>
        <end position="2617"/>
    </location>
</feature>
<dbReference type="FunFam" id="1.20.58.60:FF:000027">
    <property type="entry name" value="Microtubule-actin cross-linking factor 1"/>
    <property type="match status" value="1"/>
</dbReference>
<dbReference type="FunFam" id="1.20.58.60:FF:000021">
    <property type="entry name" value="Microtubule-actin cross-linking factor 1"/>
    <property type="match status" value="1"/>
</dbReference>
<dbReference type="InterPro" id="IPR001589">
    <property type="entry name" value="Actinin_actin-bd_CS"/>
</dbReference>
<dbReference type="GO" id="GO:0005938">
    <property type="term" value="C:cell cortex"/>
    <property type="evidence" value="ECO:0007669"/>
    <property type="project" value="UniProtKB-SubCell"/>
</dbReference>
<feature type="compositionally biased region" description="Acidic residues" evidence="42">
    <location>
        <begin position="2262"/>
        <end position="2309"/>
    </location>
</feature>
<dbReference type="FunFam" id="1.20.58.60:FF:000016">
    <property type="entry name" value="Microtubule-actin cross-linking factor 1"/>
    <property type="match status" value="1"/>
</dbReference>
<dbReference type="FunFam" id="1.20.58.60:FF:000121">
    <property type="entry name" value="dystonin isoform X1"/>
    <property type="match status" value="1"/>
</dbReference>
<evidence type="ECO:0000256" key="19">
    <source>
        <dbReference type="ARBA" id="ARBA00022837"/>
    </source>
</evidence>
<evidence type="ECO:0000256" key="5">
    <source>
        <dbReference type="ARBA" id="ARBA00004489"/>
    </source>
</evidence>
<evidence type="ECO:0000256" key="31">
    <source>
        <dbReference type="ARBA" id="ARBA00023288"/>
    </source>
</evidence>
<feature type="region of interest" description="Disordered" evidence="42">
    <location>
        <begin position="4118"/>
        <end position="4138"/>
    </location>
</feature>
<dbReference type="PROSITE" id="PS00020">
    <property type="entry name" value="ACTININ_2"/>
    <property type="match status" value="1"/>
</dbReference>
<feature type="compositionally biased region" description="Low complexity" evidence="42">
    <location>
        <begin position="6511"/>
        <end position="6523"/>
    </location>
</feature>
<feature type="coiled-coil region" evidence="41">
    <location>
        <begin position="2655"/>
        <end position="2685"/>
    </location>
</feature>
<keyword evidence="11" id="KW-1017">Isopeptide bond</keyword>
<dbReference type="FunFam" id="1.20.58.60:FF:000093">
    <property type="entry name" value="dystonin isoform X1"/>
    <property type="match status" value="1"/>
</dbReference>
<dbReference type="FunFam" id="1.20.58.60:FF:000014">
    <property type="entry name" value="microtubule-actin cross-linking factor 1"/>
    <property type="match status" value="1"/>
</dbReference>
<feature type="coiled-coil region" evidence="41">
    <location>
        <begin position="3609"/>
        <end position="3636"/>
    </location>
</feature>
<dbReference type="GO" id="GO:0031673">
    <property type="term" value="C:H zone"/>
    <property type="evidence" value="ECO:0007669"/>
    <property type="project" value="UniProtKB-SubCell"/>
</dbReference>
<keyword evidence="9" id="KW-1003">Cell membrane</keyword>
<evidence type="ECO:0000256" key="33">
    <source>
        <dbReference type="ARBA" id="ARBA00055817"/>
    </source>
</evidence>
<reference evidence="43" key="3">
    <citation type="submission" date="2025-09" db="UniProtKB">
        <authorList>
            <consortium name="Ensembl"/>
        </authorList>
    </citation>
    <scope>IDENTIFICATION</scope>
</reference>
<dbReference type="InterPro" id="IPR018247">
    <property type="entry name" value="EF_Hand_1_Ca_BS"/>
</dbReference>
<evidence type="ECO:0000256" key="34">
    <source>
        <dbReference type="ARBA" id="ARBA00057123"/>
    </source>
</evidence>
<keyword evidence="18" id="KW-0256">Endoplasmic reticulum</keyword>
<evidence type="ECO:0000256" key="26">
    <source>
        <dbReference type="ARBA" id="ARBA00023179"/>
    </source>
</evidence>
<reference evidence="43" key="2">
    <citation type="submission" date="2025-08" db="UniProtKB">
        <authorList>
            <consortium name="Ensembl"/>
        </authorList>
    </citation>
    <scope>IDENTIFICATION</scope>
</reference>
<dbReference type="CDD" id="cd00176">
    <property type="entry name" value="SPEC"/>
    <property type="match status" value="19"/>
</dbReference>
<evidence type="ECO:0000256" key="7">
    <source>
        <dbReference type="ARBA" id="ARBA00004544"/>
    </source>
</evidence>
<dbReference type="SUPFAM" id="SSF143575">
    <property type="entry name" value="GAS2 domain-like"/>
    <property type="match status" value="1"/>
</dbReference>
<keyword evidence="14" id="KW-0493">Microtubule</keyword>
<keyword evidence="8" id="KW-0728">SH3 domain</keyword>
<dbReference type="PANTHER" id="PTHR23169:SF24">
    <property type="entry name" value="DYSTONIN"/>
    <property type="match status" value="1"/>
</dbReference>
<accession>A0A8U8CFM7</accession>
<feature type="coiled-coil region" evidence="41">
    <location>
        <begin position="3973"/>
        <end position="4000"/>
    </location>
</feature>
<evidence type="ECO:0000256" key="2">
    <source>
        <dbReference type="ARBA" id="ARBA00004216"/>
    </source>
</evidence>
<dbReference type="InterPro" id="IPR001452">
    <property type="entry name" value="SH3_domain"/>
</dbReference>
<dbReference type="CDD" id="cd21239">
    <property type="entry name" value="CH_DYST_rpt2"/>
    <property type="match status" value="1"/>
</dbReference>
<feature type="compositionally biased region" description="Low complexity" evidence="42">
    <location>
        <begin position="6578"/>
        <end position="6592"/>
    </location>
</feature>
<dbReference type="FunFam" id="1.20.58.60:FF:000052">
    <property type="entry name" value="dystonin isoform X2"/>
    <property type="match status" value="1"/>
</dbReference>
<keyword evidence="26" id="KW-0514">Muscle protein</keyword>
<feature type="region of interest" description="Disordered" evidence="42">
    <location>
        <begin position="122"/>
        <end position="186"/>
    </location>
</feature>
<dbReference type="InterPro" id="IPR036872">
    <property type="entry name" value="CH_dom_sf"/>
</dbReference>
<evidence type="ECO:0000256" key="4">
    <source>
        <dbReference type="ARBA" id="ARBA00004389"/>
    </source>
</evidence>
<evidence type="ECO:0000256" key="32">
    <source>
        <dbReference type="ARBA" id="ARBA00054620"/>
    </source>
</evidence>
<feature type="region of interest" description="Disordered" evidence="42">
    <location>
        <begin position="6409"/>
        <end position="6429"/>
    </location>
</feature>
<dbReference type="InterPro" id="IPR041573">
    <property type="entry name" value="Desmoplakin_Spectrin-like"/>
</dbReference>
<evidence type="ECO:0000256" key="16">
    <source>
        <dbReference type="ARBA" id="ARBA00022737"/>
    </source>
</evidence>
<keyword evidence="24" id="KW-0472">Membrane</keyword>
<sequence length="6659" mass="758744">MIAAAFLVLLRPYSIQCALFLLLLLLGTIATILFFCCWHRRLQKGRHPIKSVFSGRSRSRGKRRCRSLRAGFRSSPRHARRRVAPRLEETQPIVEAHHLSEQETSVRKRKIKKSSRVQPEFYHSVQVTPTRKPSSGNASYRCSMSSSADFSDEEDFSQRSGTVSPAPGDTLPWNLPKHERSKRKIQGGSVLDPAERAVLRIADERDKVQKKTFTKWINQHLMKVRKHVNDLYEDLRDGHNLISLLEVLSGDTLPREKGRMRFHRLQNVQIALDYLKKRQVKLVNIRNDDITDGNPKLTLGLIWTIILHFQISDIHVTGESEDMSAKERLLLWSQQTTEGYAGIRCENFTTCWRDGRLFNAIIHKYRPDLIDMNTVAVQSNLANLEHAFFVAEKLGVARLLDPEDVDVSSPDEKSVITYVSSLYDAFPKVPEGGEGISANDVEVKWVEYQNMVNYLMQWIRHHVTIMSDRTFPNNPVELKALYNQYLQFKETEIPPKETDKSKIKHLYKLLEVWIEFGRIKLSQGYHPNDIEKEWGKLIIAMLEREKTLRPEVERLEMLQQIANRIQRDSRSCEDKLILARNALQSDTKRLESGLQFQHEAEIAGYLLESENLLRQQVIDAQILIDGKYYQADQLVQRVAKLRDDLMALRTECSSVYSKGHALTTEQTKLMISGITESLNSGFTANLTPELNAAMTQGLTPTLTSGLSSGLSSRLTPTVTPAYPSGIPPRLIQSYVTGVDSGTLQTLKLMQIRKPLMKSAFVDQNLTEEEVNMKFVQDLLSWVEEMQVQLDRAEWGSDLPSVESHLENHKNVHKAIEEFESSLKEAKISEIQMTAPLKLSYAEKLHKLESQYSKLLNTSRNQERHLDTLHNFVSRATRELIWLNEKEEEEVAYDWSERNPNITRKKEYHAELMRELDEKEEVIKSVQEIAEQLLLENHPARLTIEAYRAAMQTQWSWILQLCHCVEQHLRENAAYFEVRKKMFFITGSKKQYCILDFSYDYKSTVAGLVGRAKAIIQLKPRNPDCILKTSIPIKAICDYRQIEITIYKDDECVLANNSHRAKWKVISPSGNEAMVPSVCFTVPPPNKEAIDTANRIEQQFQNVLALWHESHVNMKSVVSWHYLTNEIEVVRAGNVASIKTMLPGEHQQVLSNLQSRFDDFVEDSQESKIFTSSDTAQLEREVNVCKQYYQELLKSAEREEQEESIYNLYISEVRNIRLRLESCEERLIRQIRTPMERDDVHENVLRISEQEKLKKELDRLKDDLGVITDKCEEFFSQAAGSPSVPTLRSELNVVIQNMNQVYSMSSIFIDKLKTINLVLTNTQTAESLVKHYETKLCEEEAVTADKSNIENLMGTLKQWRSEVDEKRQTFHALEDELQKAKMISDQMFKMHKERDLDFDWHKEKVDQLAERWQNVHSQIENRLRDLEGINKSLKYYKDTYNSLDTWIQQMEDTQRKIQEVHPENSKALAKQLNQHKMLVSEIEMKQSKIDECQKYSEQYSAAVKDYELQTMTYRAMVDSQQKSPVKRRRIQSSSDFIIQEFMDLRTRYTALVTLMTQYIKFAGDSLKRLEEEEKSMEEEKKEHVEKAGDLLKWVSNLSKTLSKEEGEKAEKTDLPKQQISLHEMSTKKEQIAEALQTTQSFLAKHSDKMSDEERHEMEKQVRSLQESYSLLSNEALKQLQEAHLGDEKIEEKVNKVIAGVIDQTTGEVLSVFQSILRGFLDYDTGIRLLENQLILSGIISPELGVCYDLEEAKAHALIDEQILLQLQELSNAKKLMSESSLANIPVISALEQGLISEPLAVKILENQLSSGYLILPSTGEKLSLQNTFQRNLISPTLYSKLLERQDTCKDLIDPNCAEKISLEQMVHRSIVHEATGLRLLPVKPQEKGRIVLKCGRKVTILRAAHEGLIDRETMFRLLGAQLMSGGIIDPDSGKRMTVEEAMRQGMIDQDTACGILTRQAQTGGILCQNSGQRLTVDEAVQCNLISATSALLVLEAQRGFVGLIWPHTGEIFPVSTSLHQDMITNELAFKILNDRKKIAALYIPETCEIISLDKAAESGIIDSNTVSVLTNVTLPDKMPNVEELKSLCKSAAKWLSTYEFLPSVFRGCEGEHEVSGTEDPVCHNLDEAKKLFMSYLMVNSYMDANTGQRLLLYDGQLEEIINILLEGDSAGYNAGVSEIQFSNKYVSSKGIHLKSTNSVQGDLSGAENSCNNRISQRLTEEESDLIFHRLLPCDSSSDSSVEEGDGIPQLESSCLQQGCGEVASEEDSSQLDDGDDDDAYETPQGDDDDSDVYDTPQIDDDDDDDDDDSSDTSQGDEGFDTLQVGDDTPEPELAGRSVPFGFLEERGGRITLKEETSSFQELAANAGENVHVNVKGQPESITIASANAKTVEKILEGRERTGSFGEKEHDPRNFIIYFQVSLENLIFKTHFQFDGVQQCLKLTEKMQEHLAVLQDMKNHLDKQQPISNSLEILKAELEQLESFESGLATFPVILKKDMKMAEELLKSCNRDVPGEKLKELNRSYDSLQEAFLEVCDRSSKRAKQIVCAVDLEMSKLAGLHQQLLNQLQRFSDWITDKNKIMNDFTVNTNDIEEMKKSLQLLKNSAAELSCKKMQLESTAFDVQFFISEHAEDLSPNQSKQLLRLLNTTQKSFQEAQEAITSQVESLETQLQAVQELGDQKDVAERQQECKEKLQEICDLLTQTENRLIGQRQSLGIGDSKAELEQYQTKQEEIQKDMRTSAQTLAEIVKNTEAFLKENGEKLSQEDKTILEQKLNEAKTKCLLLSQKAEESKKELDKAMTTAIKQETEKVAAIEQLEESKNTIENLLDWLSNVDKEAEHGRKFKQVIEQNGTHFEEGDVKVLEGEEDDVNGNLLEMQQDIETQVDGLVKSIDDNLNQQYQKVKAQHEKIISQQQAIIVATQSAQALLEKQGHYLTPEEKDKMQRNMKELKAQYETALAESERKMKLTHSLREELEKFDADYSEFETWLQQAEQELDNLEAGASDFSGIMVKLKRQKSFSEDVISHKGDLRYITISGQRVLDAARSCSKRDGVKVDKDGIDTSATYAEVQNKLDRASDRFKSLYTKCSILGNNLKDLVDKYQHYEDASSGLLSGLQASEIAVNKQLSEPIAVDPKNLQRQLEETKVLQGQVSNHQIAVEKLKKAAEVLLDTRGELTPDKDEIQKTLDDIVERYDNLSKSVNERNEKLQVTLTRSLSVQDGLDEMLDWMEGVEKSLKEQDQVPLNSAAIQDIISKSIMLEQDIAGRQSSINTMNEKVKKFMETADPSTASTLQAKMSELAGRFSEASNKHREKLMKMEELKTKVELFEGLSTKLQSFLDEKNRALSETEAPRKDVSEVSQYMQEASIELAQHKKDLEVLKQLLEELSFHALPGDKALVSEKVNALSKKFKEVEETIKEKEEDVSSCQKQMDAFEFLVESLKKWIKETTERIPAARPSLNTEELKKPLEDTLVRLYEWTLKAPELQKMNSRGTLLCNLITAVTSPAKLRAVAKSGGTILNGEGGAPGTQDFLKNKELTTVQQAMSNVNHSYEDLGVLLNEKISELESMLSKMQNIQEESASMMHWLQKMDKTASDWEAAPTDSEAVKAQVEQHKLFETELKQSANKVQELKDKVTELLEKNPNSPEAPKWRQTLDKIDSKWKELNQVTSERQQKLEESSNYLIQFQTAEAQLKHWLVEKELMVSVLGPLSIDPNMLNTQKQQVQILLKEFDTRKPQYEQLTMAGQGILERPGEHPPSHEIVKEQLAAVAQKWDSLTSQLKKRCDRIDQAIVKSTEYQSLLRSLSDKLSALDNKLSSSLAVSTQPDAVKQQLEIAKEMKEEIEQEMKNINAAQALCEELSTLVGEEYLKAELTRQLDGILKSFKDIEQKSDNHVQQLQSAYTTSHQFQQMSKDFAAWLSKKKEELSQARPVSAKLEALQSLIEEQKDFKKTMTDQISSYERIVAEGESILQKTQGDDKAELQSQIATLKNDWDEMNKKVKEREDKLADCLEKALKYKQHVENLQPWIEKCQSNLCELKVGINPVEIEDSIVQVRAWQKDLDKHHGMVELLNNSAESLLNASQTDKEIIQEETKVLNQNVKVVTEQLHKKRECLENMAQRLKEFQDSSRETERQLKSAKEHLEAHDSLGPQSFSNKHLTMMQAQQKALQALKPHVDLAKKLAQDLVVEASDSAGVSDLLLQAESLEQEYTAVKQQVEDRCSFLETKLQGIGHFQNSIREMFSQFAEFDDELDSMAPVGRDLKVLQSQREDIKCFMKKLEDLIINNENANKNCKIMLATEAEASPDLVGIKRDLEALNKQCNKLKDRAKAREDQVEGTICRVEEFYTKLKEFSTLLGRAEEHEESQGPVGMETEAINQQLDTFKVFQKEEIEPLQVKQQEVNWLGQGLIQSAAKSTSTENLEHDLEDVNTRWKTLNKKVAQRAAQLQEALLHCGRFQDALESLLSWLIDTEDLVANQKPPSAEFKVVKAQIQEQKLLQRLLDDRKPTVEAIKREGEKIAESAEPADRVKILKQLSFLDSRWDALLSKAETRNRQLEGISVVAQQFHEALEPLVEWLTATEKRLANAEPIGTQASKLQQQIAQHKALEDDVLAHNKSLHQAISAGQSLKTMSSREDKDMVQEKLDSAQARYIEIQEKSNSRSELLQQAYSNAQIFGEDEVELMNWLNEIHDKLNKLSVQDCNTELLEKQHSELLDLQEEILLRKQNVDLAIQNGLELLKQTTGDEVVIVQDKLEGIKARYKDITKLSSDVSKTLEQALQLAGQLHSTHEELCKWLDEVEMELLSYETQIPKGEELSQVQERQKELKKEAKNNKGLVDTLNEVGSAFLELVPWRAREGLDKMITEDNERYRLVSDTISQKVDEIDAAFLRSQQFDQAADAEFAWIAETEKKLMSLGDIRLEQDQTTAQLQVQKAFTMEILRHKDTIDELVKSGDKIMKTCTEEEKQMMKKKIENLLQKYDQVCQMNSERNLQLERAQSLVNQFWETYEELWPWLTETEMIISQLPAPALEYETLKQQQEEHRQLRELIAEHKPHIDKMNKTGPQLLELSPGEGFSIQEKYVAADTLYSKIKEDVKKRALALDEAISQCTQFHDKIDPTLESLKRIVERLRQPPSISAEVEKIKEQISENKNVSVDLEKLQPVYETLKQRGEEMIARSEGADKDVSAKAVQDKLDQMVLIWEDIQTLTEEREAKLLDVMELAEKFWCDHMALVATIKDTQDFIRELEGPGVDPSVVKQQQEAAEAAKEEIDGLQEELEAVVSLGSELRAACGEPDKPIVNKSIDELNSAWDALNKTWKERVDKLGEAMQAAVQYQDGLQALFDWVDIAGSKLASMSPVGTDLETVKQQTEELKQFKTEAYQQQIEMERLNHQAELLLKKATQESDKHTVQDPLSELRLLWDSLEDKIISRQHKLEGALLALGQFQHALDELLAWLTHTEDLLNEQKPVGGDPKAIEIELAKHHVLQNDVFAHQSTVEAVKKAGNDLIESSAVEEASNLRSKLELLNQRWQNLLEKTEQRKQQLDSALIQAQGFHGEVEDLQQWLTDTERQLLASKPVGGLPETAREQLNAHMELCAAFEAKEETYKGLMQKGQQMLARCPESAETNVEQDINNLKEKWESVQTKLSERKTKLEEALNLAMEFHNSLQDFINWLTQAEQTLTAASRPSLILDTVLFQIDEHKVFATEVNSHRDQVIELDKTGTHLKYFSQKQDVVLIKNLLISVQSRWEKVVQRLVERGRALDDARKRAKQFHEAWHKLMEWLEESEKSLDSDLEIANDPDKIKMQLAQHKEFQKSLGAKHSVYDTTNRTGRSLKEKTTLADDNLKLDDMLSELRDKWDTICGKSVERQNKLEEALLFSGQFTDALQALIDWLYKIEPQLAEDQPVHGDIDLVMNLIDNHKVFQKELGKRTSSVQALKRSARELIEGSRDDSSWVKVQMQELSTRWETVCALSVSKQTRLEQALRQAEEFHSVVHVLLEWLAEAEQALRFHGILPDDEEALRTLIEQHREFMKKLEEKKAELNKATGMGEAILAICHPDSITTIKHWITIIRARFEEVLAWAKQHQQRLAGALAGLIANQELLEALLSWLQWAETTLTEKDKEVIPQEIEEVKALIAEHQTFMEEMTRKQPDVDKVTKTYKRKALEPSPVQSHIPVLDKGRAGRKRSPTPGIYPSAAQAQIETKNPRVNLLVSKWQQVWLLALERRRKLNDALDRLEELREFANFDFDIWRKKYMRWMNHKKSRVMDFFRRIDKDQDGKITRQEFIDGILSSKFPTSRLEMSAVADIFDRDGDGYIDYYEFVAALHPNKDAYKPLTDADKIEDEVTRQVAKCKCAKRFQVEQIGDNKYRVSLLRISFGDSQQLRLVRILRSTVMVRVGGGWMALDEFLVKNDPCRVHHHGSKMLRSESNSSITTQPTIAKGRTNVELREKFILADGASQSMAAFRPRGRRSRPSSRGASPNRSTSLSSQAGQAAAPQAVATSTPKTSHHLTRNYGKPWLTNSKTSTPSKPPESSDYQGSSAEGTPIQGSKLRLPGYLSGKGFHSGEDSGILSTAATRVRAQFAGERTPSRPGSRAGSKAGSRSSSRRGSDASDFDISEIQSVCSDMSETVPATSRPTPRAGSRPGSAKPSKIPTPQRRPLASKSDKSLKR</sequence>
<dbReference type="InterPro" id="IPR002017">
    <property type="entry name" value="Spectrin_repeat"/>
</dbReference>
<dbReference type="FunFam" id="1.10.238.10:FF:000013">
    <property type="entry name" value="Microtubule-actin cross-linking factor 1"/>
    <property type="match status" value="1"/>
</dbReference>
<dbReference type="Gene3D" id="3.90.1290.10">
    <property type="entry name" value="Plakin repeat"/>
    <property type="match status" value="2"/>
</dbReference>
<dbReference type="FunFam" id="1.10.418.10:FF:000017">
    <property type="entry name" value="Microtubule-actin cross-linking factor 1"/>
    <property type="match status" value="1"/>
</dbReference>
<dbReference type="GO" id="GO:0045095">
    <property type="term" value="C:keratin filament"/>
    <property type="evidence" value="ECO:0007669"/>
    <property type="project" value="TreeGrafter"/>
</dbReference>
<evidence type="ECO:0000256" key="15">
    <source>
        <dbReference type="ARBA" id="ARBA00022723"/>
    </source>
</evidence>
<keyword evidence="22" id="KW-0965">Cell junction</keyword>
<dbReference type="Ensembl" id="ENSCPVT00000028768.1">
    <property type="protein sequence ID" value="ENSCPVP00000026372.1"/>
    <property type="gene ID" value="ENSCPVG00000011779.2"/>
</dbReference>
<dbReference type="Pfam" id="PF21020">
    <property type="entry name" value="Spectrin_4"/>
    <property type="match status" value="1"/>
</dbReference>
<evidence type="ECO:0000256" key="17">
    <source>
        <dbReference type="ARBA" id="ARBA00022754"/>
    </source>
</evidence>
<evidence type="ECO:0000256" key="10">
    <source>
        <dbReference type="ARBA" id="ARBA00022490"/>
    </source>
</evidence>
<evidence type="ECO:0000256" key="35">
    <source>
        <dbReference type="ARBA" id="ARBA00060371"/>
    </source>
</evidence>
<evidence type="ECO:0000256" key="1">
    <source>
        <dbReference type="ARBA" id="ARBA00004193"/>
    </source>
</evidence>
<feature type="compositionally biased region" description="Polar residues" evidence="42">
    <location>
        <begin position="6607"/>
        <end position="6625"/>
    </location>
</feature>
<evidence type="ECO:0000256" key="9">
    <source>
        <dbReference type="ARBA" id="ARBA00022475"/>
    </source>
</evidence>
<keyword evidence="23 41" id="KW-0175">Coiled coil</keyword>
<dbReference type="InterPro" id="IPR003108">
    <property type="entry name" value="GAR_dom"/>
</dbReference>
<dbReference type="FunFam" id="2.30.30.40:FF:000011">
    <property type="entry name" value="Microtubule-actin cross-linking factor 1"/>
    <property type="match status" value="1"/>
</dbReference>
<dbReference type="InterPro" id="IPR018159">
    <property type="entry name" value="Spectrin/alpha-actinin"/>
</dbReference>
<evidence type="ECO:0000256" key="29">
    <source>
        <dbReference type="ARBA" id="ARBA00023242"/>
    </source>
</evidence>
<keyword evidence="20" id="KW-0832">Ubl conjugation</keyword>
<feature type="coiled-coil region" evidence="41">
    <location>
        <begin position="1558"/>
        <end position="1588"/>
    </location>
</feature>
<feature type="coiled-coil region" evidence="41">
    <location>
        <begin position="2938"/>
        <end position="3007"/>
    </location>
</feature>
<evidence type="ECO:0000256" key="41">
    <source>
        <dbReference type="SAM" id="Coils"/>
    </source>
</evidence>
<keyword evidence="27" id="KW-0009">Actin-binding</keyword>
<dbReference type="FunFam" id="1.20.58.60:FF:000010">
    <property type="entry name" value="plectin isoform X2"/>
    <property type="match status" value="1"/>
</dbReference>
<dbReference type="GO" id="GO:0030018">
    <property type="term" value="C:Z disc"/>
    <property type="evidence" value="ECO:0007669"/>
    <property type="project" value="UniProtKB-SubCell"/>
</dbReference>
<keyword evidence="44" id="KW-1185">Reference proteome</keyword>
<dbReference type="GO" id="GO:0030424">
    <property type="term" value="C:axon"/>
    <property type="evidence" value="ECO:0007669"/>
    <property type="project" value="UniProtKB-SubCell"/>
</dbReference>
<evidence type="ECO:0000256" key="3">
    <source>
        <dbReference type="ARBA" id="ARBA00004259"/>
    </source>
</evidence>
<comment type="subcellular location">
    <subcellularLocation>
        <location evidence="35">Cell junction</location>
        <location evidence="35">Hemidesmosome</location>
    </subcellularLocation>
    <subcellularLocation>
        <location evidence="1">Cell membrane</location>
        <topology evidence="1">Lipid-anchor</topology>
    </subcellularLocation>
    <subcellularLocation>
        <location evidence="5">Cell projection</location>
        <location evidence="5">Axon</location>
    </subcellularLocation>
    <subcellularLocation>
        <location evidence="7">Cytoplasm</location>
        <location evidence="7">Cell cortex</location>
    </subcellularLocation>
    <subcellularLocation>
        <location evidence="6">Cytoplasm</location>
        <location evidence="6">Cytoskeleton</location>
        <location evidence="6">Stress fiber</location>
    </subcellularLocation>
    <subcellularLocation>
        <location evidence="36">Cytoplasm</location>
        <location evidence="36">Myofibril</location>
        <location evidence="36">Sarcomere</location>
        <location evidence="36">H zone</location>
    </subcellularLocation>
    <subcellularLocation>
        <location evidence="2">Cytoplasm</location>
        <location evidence="2">Myofibril</location>
        <location evidence="2">Sarcomere</location>
        <location evidence="2">Z line</location>
    </subcellularLocation>
    <subcellularLocation>
        <location evidence="4">Endoplasmic reticulum membrane</location>
        <topology evidence="4">Single-pass membrane protein</topology>
    </subcellularLocation>
    <subcellularLocation>
        <location evidence="3">Nucleus envelope</location>
    </subcellularLocation>
</comment>
<keyword evidence="12" id="KW-0597">Phosphoprotein</keyword>
<dbReference type="FunFam" id="1.20.58.60:FF:000069">
    <property type="entry name" value="dystonin isoform X2"/>
    <property type="match status" value="1"/>
</dbReference>
<feature type="coiled-coil region" evidence="41">
    <location>
        <begin position="2773"/>
        <end position="2832"/>
    </location>
</feature>
<dbReference type="SUPFAM" id="SSF46966">
    <property type="entry name" value="Spectrin repeat"/>
    <property type="match status" value="28"/>
</dbReference>
<feature type="region of interest" description="Disordered" evidence="42">
    <location>
        <begin position="6447"/>
        <end position="6549"/>
    </location>
</feature>
<dbReference type="FunFam" id="1.20.58.60:FF:000077">
    <property type="entry name" value="dystonin isoform X1"/>
    <property type="match status" value="1"/>
</dbReference>
<dbReference type="CDD" id="cd21236">
    <property type="entry name" value="CH_DYST_rpt1"/>
    <property type="match status" value="1"/>
</dbReference>
<evidence type="ECO:0000256" key="12">
    <source>
        <dbReference type="ARBA" id="ARBA00022553"/>
    </source>
</evidence>
<feature type="compositionally biased region" description="Polar residues" evidence="42">
    <location>
        <begin position="125"/>
        <end position="142"/>
    </location>
</feature>
<evidence type="ECO:0000256" key="30">
    <source>
        <dbReference type="ARBA" id="ARBA00023273"/>
    </source>
</evidence>
<dbReference type="Gene3D" id="1.10.418.10">
    <property type="entry name" value="Calponin-like domain"/>
    <property type="match status" value="2"/>
</dbReference>
<dbReference type="Pfam" id="PF02187">
    <property type="entry name" value="GAS2"/>
    <property type="match status" value="1"/>
</dbReference>
<feature type="coiled-coil region" evidence="41">
    <location>
        <begin position="3823"/>
        <end position="3884"/>
    </location>
</feature>
<name>A0A8U8CFM7_GEOPR</name>
<feature type="coiled-coil region" evidence="41">
    <location>
        <begin position="5246"/>
        <end position="5273"/>
    </location>
</feature>
<dbReference type="InterPro" id="IPR035915">
    <property type="entry name" value="Plakin_repeat_sf"/>
</dbReference>
<dbReference type="Gene3D" id="1.10.238.10">
    <property type="entry name" value="EF-hand"/>
    <property type="match status" value="1"/>
</dbReference>
<evidence type="ECO:0000256" key="6">
    <source>
        <dbReference type="ARBA" id="ARBA00004529"/>
    </source>
</evidence>
<dbReference type="FunFam" id="1.20.58.60:FF:000012">
    <property type="entry name" value="Microtubule-actin cross-linking factor 1"/>
    <property type="match status" value="1"/>
</dbReference>
<dbReference type="SMART" id="SM00150">
    <property type="entry name" value="SPEC"/>
    <property type="match status" value="34"/>
</dbReference>
<evidence type="ECO:0000256" key="27">
    <source>
        <dbReference type="ARBA" id="ARBA00023203"/>
    </source>
</evidence>
<keyword evidence="21" id="KW-0130">Cell adhesion</keyword>
<proteinExistence type="predicted"/>
<dbReference type="FunFam" id="1.20.58.60:FF:000392">
    <property type="entry name" value="Dystonin"/>
    <property type="match status" value="1"/>
</dbReference>
<dbReference type="FunFam" id="1.20.58.60:FF:000060">
    <property type="entry name" value="dystonin isoform X2"/>
    <property type="match status" value="1"/>
</dbReference>
<dbReference type="Pfam" id="PF00435">
    <property type="entry name" value="Spectrin"/>
    <property type="match status" value="22"/>
</dbReference>
<comment type="function">
    <text evidence="33">Plays a structural role in the assembly of hemidesmosomes of epithelial cells; anchors keratin-containing intermediate filaments to the inner plaque of hemidesmosomes. Required for the regulation of keratinocyte polarity and motility; mediates integrin ITGB4 regulation of RAC1 activity.</text>
</comment>
<keyword evidence="25" id="KW-0564">Palmitate</keyword>
<dbReference type="FunFam" id="1.20.58.60:FF:000114">
    <property type="entry name" value="dystonin isoform X1"/>
    <property type="match status" value="1"/>
</dbReference>
<dbReference type="Pfam" id="PF21097">
    <property type="entry name" value="SR_plectin_7"/>
    <property type="match status" value="1"/>
</dbReference>
<dbReference type="Pfam" id="PF18373">
    <property type="entry name" value="Spectrin_2"/>
    <property type="match status" value="1"/>
</dbReference>
<dbReference type="FunFam" id="1.20.58.60:FF:000001">
    <property type="entry name" value="Microtubule-actin cross-linking factor 1"/>
    <property type="match status" value="3"/>
</dbReference>
<dbReference type="FunFam" id="3.30.920.20:FF:000002">
    <property type="entry name" value="dystonin isoform X1"/>
    <property type="match status" value="1"/>
</dbReference>
<dbReference type="GO" id="GO:0000226">
    <property type="term" value="P:microtubule cytoskeleton organization"/>
    <property type="evidence" value="ECO:0007669"/>
    <property type="project" value="UniProtKB-ARBA"/>
</dbReference>
<dbReference type="GO" id="GO:0045110">
    <property type="term" value="P:intermediate filament bundle assembly"/>
    <property type="evidence" value="ECO:0007669"/>
    <property type="project" value="TreeGrafter"/>
</dbReference>
<reference evidence="43" key="1">
    <citation type="submission" date="2020-02" db="EMBL/GenBank/DDBJ databases">
        <authorList>
            <person name="Enbody D E."/>
            <person name="Pettersson E M."/>
        </authorList>
    </citation>
    <scope>NUCLEOTIDE SEQUENCE [LARGE SCALE GENOMIC DNA]</scope>
</reference>
<dbReference type="GO" id="GO:0001725">
    <property type="term" value="C:stress fiber"/>
    <property type="evidence" value="ECO:0007669"/>
    <property type="project" value="UniProtKB-SubCell"/>
</dbReference>
<dbReference type="SUPFAM" id="SSF47473">
    <property type="entry name" value="EF-hand"/>
    <property type="match status" value="1"/>
</dbReference>
<dbReference type="SUPFAM" id="SSF75399">
    <property type="entry name" value="Plakin repeat"/>
    <property type="match status" value="2"/>
</dbReference>
<dbReference type="FunFam" id="3.90.1290.10:FF:000024">
    <property type="entry name" value="Dystonin"/>
    <property type="match status" value="1"/>
</dbReference>
<dbReference type="InterPro" id="IPR049538">
    <property type="entry name" value="PCN-like_spectrin-like_rpt"/>
</dbReference>
<dbReference type="GO" id="GO:0003779">
    <property type="term" value="F:actin binding"/>
    <property type="evidence" value="ECO:0007669"/>
    <property type="project" value="UniProtKB-KW"/>
</dbReference>
<dbReference type="InterPro" id="IPR001715">
    <property type="entry name" value="CH_dom"/>
</dbReference>
<dbReference type="GO" id="GO:1990254">
    <property type="term" value="F:keratin filament binding"/>
    <property type="evidence" value="ECO:0007669"/>
    <property type="project" value="TreeGrafter"/>
</dbReference>
<dbReference type="PROSITE" id="PS00019">
    <property type="entry name" value="ACTININ_1"/>
    <property type="match status" value="1"/>
</dbReference>
<dbReference type="SMART" id="SM00243">
    <property type="entry name" value="GAS2"/>
    <property type="match status" value="1"/>
</dbReference>
<evidence type="ECO:0000256" key="28">
    <source>
        <dbReference type="ARBA" id="ARBA00023212"/>
    </source>
</evidence>
<dbReference type="SMART" id="SM00033">
    <property type="entry name" value="CH"/>
    <property type="match status" value="2"/>
</dbReference>
<dbReference type="PROSITE" id="PS00018">
    <property type="entry name" value="EF_HAND_1"/>
    <property type="match status" value="2"/>
</dbReference>
<dbReference type="FunFam" id="1.20.58.60:FF:000094">
    <property type="entry name" value="dystonin isoform X2"/>
    <property type="match status" value="1"/>
</dbReference>
<dbReference type="SMART" id="SM00054">
    <property type="entry name" value="EFh"/>
    <property type="match status" value="2"/>
</dbReference>
<keyword evidence="28" id="KW-0206">Cytoskeleton</keyword>
<dbReference type="PROSITE" id="PS50002">
    <property type="entry name" value="SH3"/>
    <property type="match status" value="1"/>
</dbReference>
<evidence type="ECO:0000256" key="21">
    <source>
        <dbReference type="ARBA" id="ARBA00022889"/>
    </source>
</evidence>
<dbReference type="Gene3D" id="2.30.30.40">
    <property type="entry name" value="SH3 Domains"/>
    <property type="match status" value="1"/>
</dbReference>
<dbReference type="GO" id="GO:0030056">
    <property type="term" value="C:hemidesmosome"/>
    <property type="evidence" value="ECO:0007669"/>
    <property type="project" value="UniProtKB-SubCell"/>
</dbReference>
<comment type="function">
    <text evidence="32">Cytoskeletal linker protein. Acts as an integrator of intermediate filaments, actin and microtubule cytoskeleton networks. Required for anchoring either intermediate filaments to the actin cytoskeleton in neural and muscle cells or keratin-containing intermediate filaments to hemidesmosomes in epithelial cells. The proteins may self-aggregate to form filaments or a two-dimensional mesh. Regulates the organization and stability of the microtubule network of sensory neurons to allow axonal transport. Mediates docking of the dynein/dynactin motor complex to vesicle cargos for retrograde axonal transport through its interaction with TMEM108 and DCTN1.</text>
</comment>
<dbReference type="Gene3D" id="1.20.58.60">
    <property type="match status" value="31"/>
</dbReference>
<evidence type="ECO:0000256" key="37">
    <source>
        <dbReference type="ARBA" id="ARBA00072808"/>
    </source>
</evidence>
<dbReference type="FunFam" id="1.20.58.60:FF:000085">
    <property type="entry name" value="dystonin isoform X2"/>
    <property type="match status" value="1"/>
</dbReference>
<dbReference type="GO" id="GO:0005789">
    <property type="term" value="C:endoplasmic reticulum membrane"/>
    <property type="evidence" value="ECO:0007669"/>
    <property type="project" value="UniProtKB-SubCell"/>
</dbReference>
<dbReference type="FunFam" id="1.20.58.60:FF:000009">
    <property type="entry name" value="dystonin isoform X1"/>
    <property type="match status" value="1"/>
</dbReference>
<dbReference type="SMART" id="SM00250">
    <property type="entry name" value="PLEC"/>
    <property type="match status" value="9"/>
</dbReference>
<dbReference type="GO" id="GO:0005886">
    <property type="term" value="C:plasma membrane"/>
    <property type="evidence" value="ECO:0007669"/>
    <property type="project" value="UniProtKB-SubCell"/>
</dbReference>